<reference evidence="1" key="2">
    <citation type="journal article" date="2015" name="Data Brief">
        <title>Shoot transcriptome of the giant reed, Arundo donax.</title>
        <authorList>
            <person name="Barrero R.A."/>
            <person name="Guerrero F.D."/>
            <person name="Moolhuijzen P."/>
            <person name="Goolsby J.A."/>
            <person name="Tidwell J."/>
            <person name="Bellgard S.E."/>
            <person name="Bellgard M.I."/>
        </authorList>
    </citation>
    <scope>NUCLEOTIDE SEQUENCE</scope>
    <source>
        <tissue evidence="1">Shoot tissue taken approximately 20 cm above the soil surface</tissue>
    </source>
</reference>
<accession>A0A0A9F5Z5</accession>
<evidence type="ECO:0000313" key="1">
    <source>
        <dbReference type="EMBL" id="JAE07782.1"/>
    </source>
</evidence>
<dbReference type="AlphaFoldDB" id="A0A0A9F5Z5"/>
<sequence>MLVYTTLPLQILRGEYLNSNAFIVSSIE</sequence>
<protein>
    <submittedName>
        <fullName evidence="1">Uncharacterized protein</fullName>
    </submittedName>
</protein>
<reference evidence="1" key="1">
    <citation type="submission" date="2014-09" db="EMBL/GenBank/DDBJ databases">
        <authorList>
            <person name="Magalhaes I.L.F."/>
            <person name="Oliveira U."/>
            <person name="Santos F.R."/>
            <person name="Vidigal T.H.D.A."/>
            <person name="Brescovit A.D."/>
            <person name="Santos A.J."/>
        </authorList>
    </citation>
    <scope>NUCLEOTIDE SEQUENCE</scope>
    <source>
        <tissue evidence="1">Shoot tissue taken approximately 20 cm above the soil surface</tissue>
    </source>
</reference>
<dbReference type="EMBL" id="GBRH01190114">
    <property type="protein sequence ID" value="JAE07782.1"/>
    <property type="molecule type" value="Transcribed_RNA"/>
</dbReference>
<proteinExistence type="predicted"/>
<name>A0A0A9F5Z5_ARUDO</name>
<organism evidence="1">
    <name type="scientific">Arundo donax</name>
    <name type="common">Giant reed</name>
    <name type="synonym">Donax arundinaceus</name>
    <dbReference type="NCBI Taxonomy" id="35708"/>
    <lineage>
        <taxon>Eukaryota</taxon>
        <taxon>Viridiplantae</taxon>
        <taxon>Streptophyta</taxon>
        <taxon>Embryophyta</taxon>
        <taxon>Tracheophyta</taxon>
        <taxon>Spermatophyta</taxon>
        <taxon>Magnoliopsida</taxon>
        <taxon>Liliopsida</taxon>
        <taxon>Poales</taxon>
        <taxon>Poaceae</taxon>
        <taxon>PACMAD clade</taxon>
        <taxon>Arundinoideae</taxon>
        <taxon>Arundineae</taxon>
        <taxon>Arundo</taxon>
    </lineage>
</organism>